<evidence type="ECO:0000313" key="4">
    <source>
        <dbReference type="Proteomes" id="UP000284057"/>
    </source>
</evidence>
<gene>
    <name evidence="3" type="ORF">DY240_27430</name>
</gene>
<keyword evidence="4" id="KW-1185">Reference proteome</keyword>
<feature type="transmembrane region" description="Helical" evidence="1">
    <location>
        <begin position="21"/>
        <end position="43"/>
    </location>
</feature>
<name>A0A418KHX4_9ACTN</name>
<dbReference type="Pfam" id="PF13400">
    <property type="entry name" value="Tad"/>
    <property type="match status" value="1"/>
</dbReference>
<organism evidence="3 4">
    <name type="scientific">Jiangella rhizosphaerae</name>
    <dbReference type="NCBI Taxonomy" id="2293569"/>
    <lineage>
        <taxon>Bacteria</taxon>
        <taxon>Bacillati</taxon>
        <taxon>Actinomycetota</taxon>
        <taxon>Actinomycetes</taxon>
        <taxon>Jiangellales</taxon>
        <taxon>Jiangellaceae</taxon>
        <taxon>Jiangella</taxon>
    </lineage>
</organism>
<dbReference type="EMBL" id="QUAL01000407">
    <property type="protein sequence ID" value="RIQ12227.1"/>
    <property type="molecule type" value="Genomic_DNA"/>
</dbReference>
<dbReference type="Proteomes" id="UP000284057">
    <property type="component" value="Unassembled WGS sequence"/>
</dbReference>
<keyword evidence="1" id="KW-1133">Transmembrane helix</keyword>
<reference evidence="3 4" key="1">
    <citation type="submission" date="2018-09" db="EMBL/GenBank/DDBJ databases">
        <title>Isolation, diversity and antifungal activity of actinobacteria from wheat.</title>
        <authorList>
            <person name="Han C."/>
        </authorList>
    </citation>
    <scope>NUCLEOTIDE SEQUENCE [LARGE SCALE GENOMIC DNA]</scope>
    <source>
        <strain evidence="3 4">NEAU-YY265</strain>
    </source>
</reference>
<sequence>MTTMRHLHNALRRRFHGRGEHGWVTLTVSVVVLGLFAVVGLVFDGARKVEALQRLDNVAAEAARAAGQHISGADLDGGLGINRAAAIAAARNYLAAAGVAGTVDISGDTITVNTSGTEDTVFLELVGVPSFNVTGSATVQITTGL</sequence>
<evidence type="ECO:0000256" key="1">
    <source>
        <dbReference type="SAM" id="Phobius"/>
    </source>
</evidence>
<dbReference type="AlphaFoldDB" id="A0A418KHX4"/>
<keyword evidence="1" id="KW-0472">Membrane</keyword>
<proteinExistence type="predicted"/>
<keyword evidence="1" id="KW-0812">Transmembrane</keyword>
<feature type="domain" description="Putative Flp pilus-assembly TadG-like N-terminal" evidence="2">
    <location>
        <begin position="25"/>
        <end position="68"/>
    </location>
</feature>
<dbReference type="InterPro" id="IPR028087">
    <property type="entry name" value="Tad_N"/>
</dbReference>
<evidence type="ECO:0000259" key="2">
    <source>
        <dbReference type="Pfam" id="PF13400"/>
    </source>
</evidence>
<protein>
    <recommendedName>
        <fullName evidence="2">Putative Flp pilus-assembly TadG-like N-terminal domain-containing protein</fullName>
    </recommendedName>
</protein>
<comment type="caution">
    <text evidence="3">The sequence shown here is derived from an EMBL/GenBank/DDBJ whole genome shotgun (WGS) entry which is preliminary data.</text>
</comment>
<accession>A0A418KHX4</accession>
<evidence type="ECO:0000313" key="3">
    <source>
        <dbReference type="EMBL" id="RIQ12227.1"/>
    </source>
</evidence>